<dbReference type="EMBL" id="CACRZD030000209">
    <property type="protein sequence ID" value="CAA6675060.1"/>
    <property type="molecule type" value="Genomic_DNA"/>
</dbReference>
<evidence type="ECO:0000313" key="1">
    <source>
        <dbReference type="EMBL" id="CAA6675060.1"/>
    </source>
</evidence>
<reference evidence="2" key="1">
    <citation type="journal article" date="2020" name="Sci. Rep.">
        <title>Chromosome-scale genome assembly for the duckweed Spirodela intermedia, integrating cytogenetic maps, PacBio and Oxford Nanopore libraries.</title>
        <authorList>
            <person name="Hoang P.T.N."/>
            <person name="Fiebig A."/>
            <person name="Novak P."/>
            <person name="Macas J."/>
            <person name="Cao H.X."/>
            <person name="Stepanenko A."/>
            <person name="Chen G."/>
            <person name="Borisjuk N."/>
            <person name="Scholz U."/>
            <person name="Schubert I."/>
        </authorList>
    </citation>
    <scope>NUCLEOTIDE SEQUENCE [LARGE SCALE GENOMIC DNA]</scope>
</reference>
<protein>
    <submittedName>
        <fullName evidence="1">Uncharacterized protein</fullName>
    </submittedName>
</protein>
<proteinExistence type="predicted"/>
<organism evidence="1 2">
    <name type="scientific">Spirodela intermedia</name>
    <name type="common">Intermediate duckweed</name>
    <dbReference type="NCBI Taxonomy" id="51605"/>
    <lineage>
        <taxon>Eukaryota</taxon>
        <taxon>Viridiplantae</taxon>
        <taxon>Streptophyta</taxon>
        <taxon>Embryophyta</taxon>
        <taxon>Tracheophyta</taxon>
        <taxon>Spermatophyta</taxon>
        <taxon>Magnoliopsida</taxon>
        <taxon>Liliopsida</taxon>
        <taxon>Araceae</taxon>
        <taxon>Lemnoideae</taxon>
        <taxon>Spirodela</taxon>
    </lineage>
</organism>
<gene>
    <name evidence="1" type="ORF">SI7747_UN021402</name>
</gene>
<comment type="caution">
    <text evidence="1">The sequence shown here is derived from an EMBL/GenBank/DDBJ whole genome shotgun (WGS) entry which is preliminary data.</text>
</comment>
<evidence type="ECO:0000313" key="2">
    <source>
        <dbReference type="Proteomes" id="UP001189122"/>
    </source>
</evidence>
<sequence length="83" mass="9614">MKNSLESKNHKELHPHVHTVRGGFSLHLVCSQEATTHLLVNHFLLNDDFFDSSRIRTYVVFFSHVYDHSLPHAWLATCDIEGE</sequence>
<accession>A0ABN7EAY3</accession>
<keyword evidence="2" id="KW-1185">Reference proteome</keyword>
<name>A0ABN7EAY3_SPIIN</name>
<dbReference type="Proteomes" id="UP001189122">
    <property type="component" value="Unassembled WGS sequence"/>
</dbReference>